<sequence>MLLDANVHWTAVAWRAFVSAVACWALYSVAVYVYRLTLHPLAGYPGPKFAAASYLYEFWHDVVLDARYTEEIAKLHERYGPLIRINPHELHCSDPSFVDVLYPVAGNRRRNKTEHQMSGFGGLSLCGRGWFDAGGAFNCFTTDAIVEYCYGESPGFLDQEGWQPNCKDVFEALETRSHFTRHLPWLARSIMRTMSGTYDSPLRYHVQMPERLKRVIAVGGTDEAKTRPVFAELLRSDLPPHEKTPKRLAYDSNGAALAGPQSTATALSNIVYRLVKQPDIAKRLREEVMANVPDPKELPSWPTLEQLPYLSAVILEGLRLIFDFSQERLSYEPSQERLARVAVDEDLQYEDDGGVESGHLPAKTVYTIPRGTAVGMSACLVHLDESIFPEANAFRPERWLDDAGQRHSRLDRHLLSFSKGSRFCVGFQLAYCVLYVSVAELALRVLPRLEVRDRRRHGDEQVYNDDGEKEPRKTTKGYDMRVVDV</sequence>
<keyword evidence="6" id="KW-0503">Monooxygenase</keyword>
<dbReference type="Pfam" id="PF00067">
    <property type="entry name" value="p450"/>
    <property type="match status" value="2"/>
</dbReference>
<reference evidence="8" key="1">
    <citation type="submission" date="2021-09" db="EMBL/GenBank/DDBJ databases">
        <title>A high-quality genome of the endoparasitic fungus Hirsutella rhossiliensis with a comparison of Hirsutella genomes reveals transposable elements contributing to genome size variation.</title>
        <authorList>
            <person name="Lin R."/>
            <person name="Jiao Y."/>
            <person name="Sun X."/>
            <person name="Ling J."/>
            <person name="Xie B."/>
            <person name="Cheng X."/>
        </authorList>
    </citation>
    <scope>NUCLEOTIDE SEQUENCE</scope>
    <source>
        <strain evidence="8">HR02</strain>
    </source>
</reference>
<dbReference type="InterPro" id="IPR050121">
    <property type="entry name" value="Cytochrome_P450_monoxygenase"/>
</dbReference>
<organism evidence="8 9">
    <name type="scientific">Hirsutella rhossiliensis</name>
    <dbReference type="NCBI Taxonomy" id="111463"/>
    <lineage>
        <taxon>Eukaryota</taxon>
        <taxon>Fungi</taxon>
        <taxon>Dikarya</taxon>
        <taxon>Ascomycota</taxon>
        <taxon>Pezizomycotina</taxon>
        <taxon>Sordariomycetes</taxon>
        <taxon>Hypocreomycetidae</taxon>
        <taxon>Hypocreales</taxon>
        <taxon>Ophiocordycipitaceae</taxon>
        <taxon>Hirsutella</taxon>
    </lineage>
</organism>
<dbReference type="GeneID" id="68359978"/>
<evidence type="ECO:0000256" key="2">
    <source>
        <dbReference type="ARBA" id="ARBA00022617"/>
    </source>
</evidence>
<dbReference type="InterPro" id="IPR017972">
    <property type="entry name" value="Cyt_P450_CS"/>
</dbReference>
<feature type="transmembrane region" description="Helical" evidence="7">
    <location>
        <begin position="12"/>
        <end position="34"/>
    </location>
</feature>
<keyword evidence="3 5" id="KW-0479">Metal-binding</keyword>
<keyword evidence="7" id="KW-0812">Transmembrane</keyword>
<evidence type="ECO:0000256" key="6">
    <source>
        <dbReference type="RuleBase" id="RU000461"/>
    </source>
</evidence>
<dbReference type="EMBL" id="JAIZPD010000017">
    <property type="protein sequence ID" value="KAH0958155.1"/>
    <property type="molecule type" value="Genomic_DNA"/>
</dbReference>
<dbReference type="InterPro" id="IPR002401">
    <property type="entry name" value="Cyt_P450_E_grp-I"/>
</dbReference>
<dbReference type="InterPro" id="IPR036396">
    <property type="entry name" value="Cyt_P450_sf"/>
</dbReference>
<dbReference type="OrthoDB" id="3945418at2759"/>
<dbReference type="GO" id="GO:0020037">
    <property type="term" value="F:heme binding"/>
    <property type="evidence" value="ECO:0007669"/>
    <property type="project" value="InterPro"/>
</dbReference>
<feature type="binding site" description="axial binding residue" evidence="5">
    <location>
        <position position="424"/>
    </location>
    <ligand>
        <name>heme</name>
        <dbReference type="ChEBI" id="CHEBI:30413"/>
    </ligand>
    <ligandPart>
        <name>Fe</name>
        <dbReference type="ChEBI" id="CHEBI:18248"/>
    </ligandPart>
</feature>
<evidence type="ECO:0000256" key="5">
    <source>
        <dbReference type="PIRSR" id="PIRSR602401-1"/>
    </source>
</evidence>
<gene>
    <name evidence="8" type="ORF">HRG_10850</name>
</gene>
<dbReference type="PRINTS" id="PR00463">
    <property type="entry name" value="EP450I"/>
</dbReference>
<dbReference type="GO" id="GO:0005506">
    <property type="term" value="F:iron ion binding"/>
    <property type="evidence" value="ECO:0007669"/>
    <property type="project" value="InterPro"/>
</dbReference>
<keyword evidence="7" id="KW-1133">Transmembrane helix</keyword>
<comment type="similarity">
    <text evidence="6">Belongs to the cytochrome P450 family.</text>
</comment>
<comment type="caution">
    <text evidence="8">The sequence shown here is derived from an EMBL/GenBank/DDBJ whole genome shotgun (WGS) entry which is preliminary data.</text>
</comment>
<keyword evidence="6" id="KW-0560">Oxidoreductase</keyword>
<evidence type="ECO:0000256" key="1">
    <source>
        <dbReference type="ARBA" id="ARBA00001971"/>
    </source>
</evidence>
<keyword evidence="7" id="KW-0472">Membrane</keyword>
<dbReference type="InterPro" id="IPR001128">
    <property type="entry name" value="Cyt_P450"/>
</dbReference>
<dbReference type="GO" id="GO:0004497">
    <property type="term" value="F:monooxygenase activity"/>
    <property type="evidence" value="ECO:0007669"/>
    <property type="project" value="UniProtKB-KW"/>
</dbReference>
<keyword evidence="4 5" id="KW-0408">Iron</keyword>
<dbReference type="Gene3D" id="1.10.630.10">
    <property type="entry name" value="Cytochrome P450"/>
    <property type="match status" value="1"/>
</dbReference>
<dbReference type="PROSITE" id="PS00086">
    <property type="entry name" value="CYTOCHROME_P450"/>
    <property type="match status" value="1"/>
</dbReference>
<evidence type="ECO:0000256" key="4">
    <source>
        <dbReference type="ARBA" id="ARBA00023004"/>
    </source>
</evidence>
<dbReference type="AlphaFoldDB" id="A0A9P8MN64"/>
<comment type="cofactor">
    <cofactor evidence="1 5">
        <name>heme</name>
        <dbReference type="ChEBI" id="CHEBI:30413"/>
    </cofactor>
</comment>
<evidence type="ECO:0000313" key="9">
    <source>
        <dbReference type="Proteomes" id="UP000824596"/>
    </source>
</evidence>
<dbReference type="SUPFAM" id="SSF48264">
    <property type="entry name" value="Cytochrome P450"/>
    <property type="match status" value="1"/>
</dbReference>
<dbReference type="PANTHER" id="PTHR24305">
    <property type="entry name" value="CYTOCHROME P450"/>
    <property type="match status" value="1"/>
</dbReference>
<proteinExistence type="inferred from homology"/>
<protein>
    <submittedName>
        <fullName evidence="8">Cytochrome p450 domain-containing protein</fullName>
    </submittedName>
</protein>
<dbReference type="RefSeq" id="XP_044715669.1">
    <property type="nucleotide sequence ID" value="XM_044869320.1"/>
</dbReference>
<dbReference type="CDD" id="cd11062">
    <property type="entry name" value="CYP58-like"/>
    <property type="match status" value="1"/>
</dbReference>
<dbReference type="PANTHER" id="PTHR24305:SF147">
    <property type="entry name" value="P450, PUTATIVE (EUROFUNG)-RELATED"/>
    <property type="match status" value="1"/>
</dbReference>
<evidence type="ECO:0000256" key="3">
    <source>
        <dbReference type="ARBA" id="ARBA00022723"/>
    </source>
</evidence>
<keyword evidence="9" id="KW-1185">Reference proteome</keyword>
<name>A0A9P8MN64_9HYPO</name>
<evidence type="ECO:0000313" key="8">
    <source>
        <dbReference type="EMBL" id="KAH0958155.1"/>
    </source>
</evidence>
<evidence type="ECO:0000256" key="7">
    <source>
        <dbReference type="SAM" id="Phobius"/>
    </source>
</evidence>
<dbReference type="GO" id="GO:0016705">
    <property type="term" value="F:oxidoreductase activity, acting on paired donors, with incorporation or reduction of molecular oxygen"/>
    <property type="evidence" value="ECO:0007669"/>
    <property type="project" value="InterPro"/>
</dbReference>
<keyword evidence="2 5" id="KW-0349">Heme</keyword>
<dbReference type="Proteomes" id="UP000824596">
    <property type="component" value="Unassembled WGS sequence"/>
</dbReference>
<accession>A0A9P8MN64</accession>